<protein>
    <submittedName>
        <fullName evidence="1">Uncharacterized protein</fullName>
    </submittedName>
</protein>
<dbReference type="AlphaFoldDB" id="A0A9P6NER6"/>
<dbReference type="Proteomes" id="UP000886653">
    <property type="component" value="Unassembled WGS sequence"/>
</dbReference>
<organism evidence="1 2">
    <name type="scientific">Cronartium quercuum f. sp. fusiforme G11</name>
    <dbReference type="NCBI Taxonomy" id="708437"/>
    <lineage>
        <taxon>Eukaryota</taxon>
        <taxon>Fungi</taxon>
        <taxon>Dikarya</taxon>
        <taxon>Basidiomycota</taxon>
        <taxon>Pucciniomycotina</taxon>
        <taxon>Pucciniomycetes</taxon>
        <taxon>Pucciniales</taxon>
        <taxon>Coleosporiaceae</taxon>
        <taxon>Cronartium</taxon>
    </lineage>
</organism>
<accession>A0A9P6NER6</accession>
<evidence type="ECO:0000313" key="1">
    <source>
        <dbReference type="EMBL" id="KAG0142819.1"/>
    </source>
</evidence>
<name>A0A9P6NER6_9BASI</name>
<keyword evidence="2" id="KW-1185">Reference proteome</keyword>
<dbReference type="EMBL" id="MU167337">
    <property type="protein sequence ID" value="KAG0142819.1"/>
    <property type="molecule type" value="Genomic_DNA"/>
</dbReference>
<gene>
    <name evidence="1" type="ORF">CROQUDRAFT_135353</name>
</gene>
<reference evidence="1" key="1">
    <citation type="submission" date="2013-11" db="EMBL/GenBank/DDBJ databases">
        <title>Genome sequence of the fusiform rust pathogen reveals effectors for host alternation and coevolution with pine.</title>
        <authorList>
            <consortium name="DOE Joint Genome Institute"/>
            <person name="Smith K."/>
            <person name="Pendleton A."/>
            <person name="Kubisiak T."/>
            <person name="Anderson C."/>
            <person name="Salamov A."/>
            <person name="Aerts A."/>
            <person name="Riley R."/>
            <person name="Clum A."/>
            <person name="Lindquist E."/>
            <person name="Ence D."/>
            <person name="Campbell M."/>
            <person name="Kronenberg Z."/>
            <person name="Feau N."/>
            <person name="Dhillon B."/>
            <person name="Hamelin R."/>
            <person name="Burleigh J."/>
            <person name="Smith J."/>
            <person name="Yandell M."/>
            <person name="Nelson C."/>
            <person name="Grigoriev I."/>
            <person name="Davis J."/>
        </authorList>
    </citation>
    <scope>NUCLEOTIDE SEQUENCE</scope>
    <source>
        <strain evidence="1">G11</strain>
    </source>
</reference>
<sequence>MKSSTHAIASLTSRLFKEVNYFLIGGNSKVSNQLQIFLLCIPIKQGTVFLDHKLVKSGVKQCKNNQKIGRTGMIPFSGGTLGRKGTYNSMEATAHILEDVLFERDKEAIGFPAILSTPVWWERERNAYENMRKECTYMALKFQGVHDESLQPIFDLTVKFQVMAND</sequence>
<comment type="caution">
    <text evidence="1">The sequence shown here is derived from an EMBL/GenBank/DDBJ whole genome shotgun (WGS) entry which is preliminary data.</text>
</comment>
<proteinExistence type="predicted"/>
<evidence type="ECO:0000313" key="2">
    <source>
        <dbReference type="Proteomes" id="UP000886653"/>
    </source>
</evidence>